<name>A0ABW1SBU6_9PROT</name>
<comment type="caution">
    <text evidence="1">The sequence shown here is derived from an EMBL/GenBank/DDBJ whole genome shotgun (WGS) entry which is preliminary data.</text>
</comment>
<keyword evidence="2" id="KW-1185">Reference proteome</keyword>
<protein>
    <submittedName>
        <fullName evidence="1">Uncharacterized protein</fullName>
    </submittedName>
</protein>
<organism evidence="1 2">
    <name type="scientific">Ponticaulis profundi</name>
    <dbReference type="NCBI Taxonomy" id="2665222"/>
    <lineage>
        <taxon>Bacteria</taxon>
        <taxon>Pseudomonadati</taxon>
        <taxon>Pseudomonadota</taxon>
        <taxon>Alphaproteobacteria</taxon>
        <taxon>Hyphomonadales</taxon>
        <taxon>Hyphomonadaceae</taxon>
        <taxon>Ponticaulis</taxon>
    </lineage>
</organism>
<evidence type="ECO:0000313" key="2">
    <source>
        <dbReference type="Proteomes" id="UP001596303"/>
    </source>
</evidence>
<dbReference type="Proteomes" id="UP001596303">
    <property type="component" value="Unassembled WGS sequence"/>
</dbReference>
<proteinExistence type="predicted"/>
<reference evidence="2" key="1">
    <citation type="journal article" date="2019" name="Int. J. Syst. Evol. Microbiol.">
        <title>The Global Catalogue of Microorganisms (GCM) 10K type strain sequencing project: providing services to taxonomists for standard genome sequencing and annotation.</title>
        <authorList>
            <consortium name="The Broad Institute Genomics Platform"/>
            <consortium name="The Broad Institute Genome Sequencing Center for Infectious Disease"/>
            <person name="Wu L."/>
            <person name="Ma J."/>
        </authorList>
    </citation>
    <scope>NUCLEOTIDE SEQUENCE [LARGE SCALE GENOMIC DNA]</scope>
    <source>
        <strain evidence="2">CGMCC-1.15741</strain>
    </source>
</reference>
<dbReference type="RefSeq" id="WP_377379939.1">
    <property type="nucleotide sequence ID" value="NZ_JBHSSW010000025.1"/>
</dbReference>
<dbReference type="EMBL" id="JBHSSW010000025">
    <property type="protein sequence ID" value="MFC6199137.1"/>
    <property type="molecule type" value="Genomic_DNA"/>
</dbReference>
<sequence length="67" mass="7405">MSTPQINVRAPEEARKTLQRLGGHLRDNPEFLGKLEAFLDDYEGGAAGPTVTDRLADLEARVARLEK</sequence>
<gene>
    <name evidence="1" type="ORF">ACFQDM_13715</name>
</gene>
<evidence type="ECO:0000313" key="1">
    <source>
        <dbReference type="EMBL" id="MFC6199137.1"/>
    </source>
</evidence>
<accession>A0ABW1SBU6</accession>